<keyword evidence="2 3" id="KW-0342">GTP-binding</keyword>
<dbReference type="InterPro" id="IPR010914">
    <property type="entry name" value="RsgA_GTPase_dom"/>
</dbReference>
<organism evidence="7 8">
    <name type="scientific">Litoribacillus peritrichatus</name>
    <dbReference type="NCBI Taxonomy" id="718191"/>
    <lineage>
        <taxon>Bacteria</taxon>
        <taxon>Pseudomonadati</taxon>
        <taxon>Pseudomonadota</taxon>
        <taxon>Gammaproteobacteria</taxon>
        <taxon>Oceanospirillales</taxon>
        <taxon>Oceanospirillaceae</taxon>
        <taxon>Litoribacillus</taxon>
    </lineage>
</organism>
<evidence type="ECO:0000259" key="6">
    <source>
        <dbReference type="PROSITE" id="PS51721"/>
    </source>
</evidence>
<keyword evidence="3" id="KW-0862">Zinc</keyword>
<keyword evidence="3" id="KW-0694">RNA-binding</keyword>
<protein>
    <recommendedName>
        <fullName evidence="3">Small ribosomal subunit biogenesis GTPase RsgA</fullName>
        <ecNumber evidence="3">3.6.1.-</ecNumber>
    </recommendedName>
</protein>
<comment type="caution">
    <text evidence="7">The sequence shown here is derived from an EMBL/GenBank/DDBJ whole genome shotgun (WGS) entry which is preliminary data.</text>
</comment>
<feature type="domain" description="CP-type G" evidence="6">
    <location>
        <begin position="108"/>
        <end position="277"/>
    </location>
</feature>
<feature type="binding site" evidence="3">
    <location>
        <begin position="219"/>
        <end position="227"/>
    </location>
    <ligand>
        <name>GTP</name>
        <dbReference type="ChEBI" id="CHEBI:37565"/>
    </ligand>
</feature>
<keyword evidence="3" id="KW-0963">Cytoplasm</keyword>
<feature type="binding site" evidence="3">
    <location>
        <position position="306"/>
    </location>
    <ligand>
        <name>Zn(2+)</name>
        <dbReference type="ChEBI" id="CHEBI:29105"/>
    </ligand>
</feature>
<feature type="region of interest" description="Disordered" evidence="4">
    <location>
        <begin position="1"/>
        <end position="45"/>
    </location>
</feature>
<dbReference type="EMBL" id="BAABBN010000007">
    <property type="protein sequence ID" value="GAA3927340.1"/>
    <property type="molecule type" value="Genomic_DNA"/>
</dbReference>
<feature type="binding site" evidence="3">
    <location>
        <position position="308"/>
    </location>
    <ligand>
        <name>Zn(2+)</name>
        <dbReference type="ChEBI" id="CHEBI:29105"/>
    </ligand>
</feature>
<dbReference type="EC" id="3.6.1.-" evidence="3"/>
<dbReference type="Pfam" id="PF03193">
    <property type="entry name" value="RsgA_GTPase"/>
    <property type="match status" value="1"/>
</dbReference>
<dbReference type="NCBIfam" id="NF008931">
    <property type="entry name" value="PRK12288.1"/>
    <property type="match status" value="1"/>
</dbReference>
<sequence>MAKRKLTRQQAWRIKKVQDERSKRAEQRDQKAEQALSEGDLGPEQQGRIVSHFGVQVDVEPHPYTPDEHRIIRCHKRSNLGDIVTGDIVVWRENTDDTGVIVAVNDRNNQLSRPGFRGEMKLIAANIDQIMVVIAPEPEPFQGLVDRYFIAAEHWGITPTLVINKADLLEDSPYKSRLNELHTLYTGLGYDVITASTHSDAGMNELHQALKSKTSAFLGQSGVGKSSLINTLLPGSDILTGQLSESTRKGKHTTTTARIYHFPTGGDLIDSPGIRELSLTNLTKEAILEGFKELHPYIGNCKFRNCNHQSEPGCAIRGAHEEGHISDERFNSLWRIIDSLEESSF</sequence>
<name>A0ABP7MPN6_9GAMM</name>
<dbReference type="HAMAP" id="MF_01820">
    <property type="entry name" value="GTPase_RsgA"/>
    <property type="match status" value="1"/>
</dbReference>
<keyword evidence="3" id="KW-0479">Metal-binding</keyword>
<evidence type="ECO:0000256" key="3">
    <source>
        <dbReference type="HAMAP-Rule" id="MF_01820"/>
    </source>
</evidence>
<dbReference type="NCBIfam" id="TIGR00157">
    <property type="entry name" value="ribosome small subunit-dependent GTPase A"/>
    <property type="match status" value="1"/>
</dbReference>
<comment type="function">
    <text evidence="3">One of several proteins that assist in the late maturation steps of the functional core of the 30S ribosomal subunit. Helps release RbfA from mature subunits. May play a role in the assembly of ribosomal proteins into the subunit. Circularly permuted GTPase that catalyzes slow GTP hydrolysis, GTPase activity is stimulated by the 30S ribosomal subunit.</text>
</comment>
<comment type="cofactor">
    <cofactor evidence="3">
        <name>Zn(2+)</name>
        <dbReference type="ChEBI" id="CHEBI:29105"/>
    </cofactor>
    <text evidence="3">Binds 1 zinc ion per subunit.</text>
</comment>
<dbReference type="InterPro" id="IPR004881">
    <property type="entry name" value="Ribosome_biogen_GTPase_RsgA"/>
</dbReference>
<evidence type="ECO:0000313" key="7">
    <source>
        <dbReference type="EMBL" id="GAA3927340.1"/>
    </source>
</evidence>
<keyword evidence="1 3" id="KW-0547">Nucleotide-binding</keyword>
<keyword evidence="3" id="KW-0699">rRNA-binding</keyword>
<dbReference type="Gene3D" id="1.10.40.50">
    <property type="entry name" value="Probable gtpase engc, domain 3"/>
    <property type="match status" value="1"/>
</dbReference>
<gene>
    <name evidence="7" type="primary">rsgA_1</name>
    <name evidence="3" type="synonym">rsgA</name>
    <name evidence="7" type="ORF">GCM10022277_24540</name>
</gene>
<feature type="binding site" evidence="3">
    <location>
        <position position="314"/>
    </location>
    <ligand>
        <name>Zn(2+)</name>
        <dbReference type="ChEBI" id="CHEBI:29105"/>
    </ligand>
</feature>
<dbReference type="InterPro" id="IPR012340">
    <property type="entry name" value="NA-bd_OB-fold"/>
</dbReference>
<accession>A0ABP7MPN6</accession>
<dbReference type="RefSeq" id="WP_344798825.1">
    <property type="nucleotide sequence ID" value="NZ_BAABBN010000007.1"/>
</dbReference>
<dbReference type="PANTHER" id="PTHR32120:SF11">
    <property type="entry name" value="SMALL RIBOSOMAL SUBUNIT BIOGENESIS GTPASE RSGA 1, MITOCHONDRIAL-RELATED"/>
    <property type="match status" value="1"/>
</dbReference>
<evidence type="ECO:0000256" key="2">
    <source>
        <dbReference type="ARBA" id="ARBA00023134"/>
    </source>
</evidence>
<evidence type="ECO:0000256" key="4">
    <source>
        <dbReference type="SAM" id="MobiDB-lite"/>
    </source>
</evidence>
<keyword evidence="3" id="KW-0378">Hydrolase</keyword>
<keyword evidence="3" id="KW-0690">Ribosome biogenesis</keyword>
<keyword evidence="8" id="KW-1185">Reference proteome</keyword>
<feature type="compositionally biased region" description="Basic and acidic residues" evidence="4">
    <location>
        <begin position="16"/>
        <end position="32"/>
    </location>
</feature>
<feature type="binding site" evidence="3">
    <location>
        <begin position="164"/>
        <end position="167"/>
    </location>
    <ligand>
        <name>GTP</name>
        <dbReference type="ChEBI" id="CHEBI:37565"/>
    </ligand>
</feature>
<dbReference type="Gene3D" id="2.40.50.140">
    <property type="entry name" value="Nucleic acid-binding proteins"/>
    <property type="match status" value="1"/>
</dbReference>
<dbReference type="PROSITE" id="PS51721">
    <property type="entry name" value="G_CP"/>
    <property type="match status" value="1"/>
</dbReference>
<dbReference type="Proteomes" id="UP001501565">
    <property type="component" value="Unassembled WGS sequence"/>
</dbReference>
<evidence type="ECO:0000259" key="5">
    <source>
        <dbReference type="PROSITE" id="PS50936"/>
    </source>
</evidence>
<dbReference type="Gene3D" id="3.40.50.300">
    <property type="entry name" value="P-loop containing nucleotide triphosphate hydrolases"/>
    <property type="match status" value="1"/>
</dbReference>
<feature type="domain" description="EngC GTPase" evidence="5">
    <location>
        <begin position="125"/>
        <end position="275"/>
    </location>
</feature>
<dbReference type="PROSITE" id="PS50936">
    <property type="entry name" value="ENGC_GTPASE"/>
    <property type="match status" value="1"/>
</dbReference>
<comment type="subcellular location">
    <subcellularLocation>
        <location evidence="3">Cytoplasm</location>
    </subcellularLocation>
</comment>
<dbReference type="CDD" id="cd01854">
    <property type="entry name" value="YjeQ_EngC"/>
    <property type="match status" value="1"/>
</dbReference>
<dbReference type="PANTHER" id="PTHR32120">
    <property type="entry name" value="SMALL RIBOSOMAL SUBUNIT BIOGENESIS GTPASE RSGA"/>
    <property type="match status" value="1"/>
</dbReference>
<reference evidence="8" key="1">
    <citation type="journal article" date="2019" name="Int. J. Syst. Evol. Microbiol.">
        <title>The Global Catalogue of Microorganisms (GCM) 10K type strain sequencing project: providing services to taxonomists for standard genome sequencing and annotation.</title>
        <authorList>
            <consortium name="The Broad Institute Genomics Platform"/>
            <consortium name="The Broad Institute Genome Sequencing Center for Infectious Disease"/>
            <person name="Wu L."/>
            <person name="Ma J."/>
        </authorList>
    </citation>
    <scope>NUCLEOTIDE SEQUENCE [LARGE SCALE GENOMIC DNA]</scope>
    <source>
        <strain evidence="8">JCM 17551</strain>
    </source>
</reference>
<dbReference type="InterPro" id="IPR027417">
    <property type="entry name" value="P-loop_NTPase"/>
</dbReference>
<evidence type="ECO:0000256" key="1">
    <source>
        <dbReference type="ARBA" id="ARBA00022741"/>
    </source>
</evidence>
<comment type="subunit">
    <text evidence="3">Monomer. Associates with 30S ribosomal subunit, binds 16S rRNA.</text>
</comment>
<comment type="similarity">
    <text evidence="3">Belongs to the TRAFAC class YlqF/YawG GTPase family. RsgA subfamily.</text>
</comment>
<dbReference type="SUPFAM" id="SSF52540">
    <property type="entry name" value="P-loop containing nucleoside triphosphate hydrolases"/>
    <property type="match status" value="1"/>
</dbReference>
<dbReference type="InterPro" id="IPR030378">
    <property type="entry name" value="G_CP_dom"/>
</dbReference>
<feature type="binding site" evidence="3">
    <location>
        <position position="301"/>
    </location>
    <ligand>
        <name>Zn(2+)</name>
        <dbReference type="ChEBI" id="CHEBI:29105"/>
    </ligand>
</feature>
<proteinExistence type="inferred from homology"/>
<evidence type="ECO:0000313" key="8">
    <source>
        <dbReference type="Proteomes" id="UP001501565"/>
    </source>
</evidence>